<name>A0A6L7EW63_9ACTN</name>
<keyword evidence="3" id="KW-1185">Reference proteome</keyword>
<dbReference type="Proteomes" id="UP000473325">
    <property type="component" value="Unassembled WGS sequence"/>
</dbReference>
<reference evidence="2 3" key="1">
    <citation type="submission" date="2019-12" db="EMBL/GenBank/DDBJ databases">
        <authorList>
            <person name="Kun Z."/>
        </authorList>
    </citation>
    <scope>NUCLEOTIDE SEQUENCE [LARGE SCALE GENOMIC DNA]</scope>
    <source>
        <strain evidence="2 3">YIM 123512</strain>
    </source>
</reference>
<accession>A0A6L7EW63</accession>
<feature type="domain" description="FAD dependent oxidoreductase" evidence="1">
    <location>
        <begin position="43"/>
        <end position="398"/>
    </location>
</feature>
<dbReference type="Pfam" id="PF01266">
    <property type="entry name" value="DAO"/>
    <property type="match status" value="1"/>
</dbReference>
<dbReference type="InterPro" id="IPR006076">
    <property type="entry name" value="FAD-dep_OxRdtase"/>
</dbReference>
<sequence length="462" mass="50167">MSSTLRGPGRTDPLADARPTSYWHDLHDLAPTTAPVEGELEADLVVVGAGFTGLWAALEAKRRDPGRDVVLLDSEHVGFGATGRNGGFISDSVTHGLAHGLALWPDEMADLLEVGRRNLADLAADVEAAGIDAGLHLVGKSVVATTEHSARAMAPLAAALREHGEDAEVLDAEAVRADVDSPTYLAGVRVRTGGGLLDPVALALGLRDRAVALGVRLHERTPVRRLDSGALLTPGGRVRARQVVLATNAFRSPVRRLRKYVVPVYDHVLVSEPLSAEQWDRIGWRERQGMTDAGNQFHYYRPLDDGRILFGGYDAIYYYGSRTDAAREQRDASHRLLARHFHETFPQLEDVGFSHRWAGLIDTSSRFTPYVGTDRGRRVGHALGFTGLGVAYSRLAAHSVLDALDGATLPAHLGARPVPFPPEPVRYLGVQTTRAALAREDRTGRRGLWLRTLDHFGVGFNS</sequence>
<dbReference type="SUPFAM" id="SSF51905">
    <property type="entry name" value="FAD/NAD(P)-binding domain"/>
    <property type="match status" value="1"/>
</dbReference>
<dbReference type="AlphaFoldDB" id="A0A6L7EW63"/>
<evidence type="ECO:0000259" key="1">
    <source>
        <dbReference type="Pfam" id="PF01266"/>
    </source>
</evidence>
<dbReference type="Gene3D" id="3.50.50.60">
    <property type="entry name" value="FAD/NAD(P)-binding domain"/>
    <property type="match status" value="1"/>
</dbReference>
<evidence type="ECO:0000313" key="3">
    <source>
        <dbReference type="Proteomes" id="UP000473325"/>
    </source>
</evidence>
<dbReference type="GO" id="GO:0005737">
    <property type="term" value="C:cytoplasm"/>
    <property type="evidence" value="ECO:0007669"/>
    <property type="project" value="TreeGrafter"/>
</dbReference>
<organism evidence="2 3">
    <name type="scientific">Nocardioides flavescens</name>
    <dbReference type="NCBI Taxonomy" id="2691959"/>
    <lineage>
        <taxon>Bacteria</taxon>
        <taxon>Bacillati</taxon>
        <taxon>Actinomycetota</taxon>
        <taxon>Actinomycetes</taxon>
        <taxon>Propionibacteriales</taxon>
        <taxon>Nocardioidaceae</taxon>
        <taxon>Nocardioides</taxon>
    </lineage>
</organism>
<dbReference type="RefSeq" id="WP_160878869.1">
    <property type="nucleotide sequence ID" value="NZ_WUEK01000009.1"/>
</dbReference>
<dbReference type="Gene3D" id="3.30.9.10">
    <property type="entry name" value="D-Amino Acid Oxidase, subunit A, domain 2"/>
    <property type="match status" value="1"/>
</dbReference>
<dbReference type="EMBL" id="WUEK01000009">
    <property type="protein sequence ID" value="MXG90950.1"/>
    <property type="molecule type" value="Genomic_DNA"/>
</dbReference>
<protein>
    <submittedName>
        <fullName evidence="2">FAD-dependent oxidoreductase</fullName>
    </submittedName>
</protein>
<gene>
    <name evidence="2" type="ORF">GRQ65_15480</name>
</gene>
<comment type="caution">
    <text evidence="2">The sequence shown here is derived from an EMBL/GenBank/DDBJ whole genome shotgun (WGS) entry which is preliminary data.</text>
</comment>
<dbReference type="PANTHER" id="PTHR13847">
    <property type="entry name" value="SARCOSINE DEHYDROGENASE-RELATED"/>
    <property type="match status" value="1"/>
</dbReference>
<proteinExistence type="predicted"/>
<dbReference type="PANTHER" id="PTHR13847:SF281">
    <property type="entry name" value="FAD DEPENDENT OXIDOREDUCTASE DOMAIN-CONTAINING PROTEIN"/>
    <property type="match status" value="1"/>
</dbReference>
<evidence type="ECO:0000313" key="2">
    <source>
        <dbReference type="EMBL" id="MXG90950.1"/>
    </source>
</evidence>
<dbReference type="InterPro" id="IPR036188">
    <property type="entry name" value="FAD/NAD-bd_sf"/>
</dbReference>